<dbReference type="AlphaFoldDB" id="A0A5J4V1M8"/>
<feature type="non-terminal residue" evidence="1">
    <location>
        <position position="620"/>
    </location>
</feature>
<protein>
    <submittedName>
        <fullName evidence="1">Uncharacterized protein</fullName>
    </submittedName>
</protein>
<organism evidence="1 2">
    <name type="scientific">Streblomastix strix</name>
    <dbReference type="NCBI Taxonomy" id="222440"/>
    <lineage>
        <taxon>Eukaryota</taxon>
        <taxon>Metamonada</taxon>
        <taxon>Preaxostyla</taxon>
        <taxon>Oxymonadida</taxon>
        <taxon>Streblomastigidae</taxon>
        <taxon>Streblomastix</taxon>
    </lineage>
</organism>
<sequence>MKIYGNTADRSGQSLYVVMKQVREWCRYGVKGEYVKGNYSDATSVETDLEGIPLDWPTFTQQTSDEILNLQRKLEAYWSLPTEEIWHILDNQQQFGNDSYWCGEYDDQCKTIEFVLNQISFRKGGSVTAEVDEKKIGITEGGYYFTIPYQFSPTSSHAQTIKIMKQLFNTTSAMKGNAQIKFIKEGKNEKETGQFGWIQAKEGINLGIYGIDIQTDVSIFAIPLIYIDGTQSQLELDTISISEINFSPKQDLNGVIHIIDNSKFTVQKSVFSDVNIIGIGGNIIRLKSSSSTLSPITATVTECEFKNIQTNGDSFGVGGAAIYSEIGQGGSLKVIGPSIFTSCVSTSGDGGAIYTKLEKDGQFIIDGKVQFSDCNSIQVSNRGGRGGSLYLNLSQDSTYNFTIGKLTQFSDNKASLKGRDFFIYCWNIITMNVLEHILFDVDTSSYNKTNALYGTEYEPISSTHTEQLINYDLTLIIIPDPCIIITVETSILLCKCLTEGDPRDECKPDICSSITKDTPISECECLSTNDPRDECQPYEEISTPPEKEPEIHVPNVQTKEQVNIYNSDITRDEDTNTVINLIEQKIDEKDSVQINVVVNEIYEEKQIIVSGKQELILKPP</sequence>
<dbReference type="EMBL" id="SNRW01010842">
    <property type="protein sequence ID" value="KAA6375985.1"/>
    <property type="molecule type" value="Genomic_DNA"/>
</dbReference>
<dbReference type="Proteomes" id="UP000324800">
    <property type="component" value="Unassembled WGS sequence"/>
</dbReference>
<proteinExistence type="predicted"/>
<reference evidence="1 2" key="1">
    <citation type="submission" date="2019-03" db="EMBL/GenBank/DDBJ databases">
        <title>Single cell metagenomics reveals metabolic interactions within the superorganism composed of flagellate Streblomastix strix and complex community of Bacteroidetes bacteria on its surface.</title>
        <authorList>
            <person name="Treitli S.C."/>
            <person name="Kolisko M."/>
            <person name="Husnik F."/>
            <person name="Keeling P."/>
            <person name="Hampl V."/>
        </authorList>
    </citation>
    <scope>NUCLEOTIDE SEQUENCE [LARGE SCALE GENOMIC DNA]</scope>
    <source>
        <strain evidence="1">ST1C</strain>
    </source>
</reference>
<evidence type="ECO:0000313" key="2">
    <source>
        <dbReference type="Proteomes" id="UP000324800"/>
    </source>
</evidence>
<name>A0A5J4V1M8_9EUKA</name>
<accession>A0A5J4V1M8</accession>
<dbReference type="OrthoDB" id="10688865at2759"/>
<comment type="caution">
    <text evidence="1">The sequence shown here is derived from an EMBL/GenBank/DDBJ whole genome shotgun (WGS) entry which is preliminary data.</text>
</comment>
<gene>
    <name evidence="1" type="ORF">EZS28_028487</name>
</gene>
<evidence type="ECO:0000313" key="1">
    <source>
        <dbReference type="EMBL" id="KAA6375985.1"/>
    </source>
</evidence>